<sequence length="38" mass="4796">MRNSVLNSLREGRIRYGTRPREETRKWFSGRLTWKYMY</sequence>
<organism evidence="1 2">
    <name type="scientific">Ramazzottius varieornatus</name>
    <name type="common">Water bear</name>
    <name type="synonym">Tardigrade</name>
    <dbReference type="NCBI Taxonomy" id="947166"/>
    <lineage>
        <taxon>Eukaryota</taxon>
        <taxon>Metazoa</taxon>
        <taxon>Ecdysozoa</taxon>
        <taxon>Tardigrada</taxon>
        <taxon>Eutardigrada</taxon>
        <taxon>Parachela</taxon>
        <taxon>Hypsibioidea</taxon>
        <taxon>Ramazzottiidae</taxon>
        <taxon>Ramazzottius</taxon>
    </lineage>
</organism>
<dbReference type="Proteomes" id="UP000186922">
    <property type="component" value="Unassembled WGS sequence"/>
</dbReference>
<evidence type="ECO:0000313" key="1">
    <source>
        <dbReference type="EMBL" id="GAV05944.1"/>
    </source>
</evidence>
<reference evidence="1 2" key="1">
    <citation type="journal article" date="2016" name="Nat. Commun.">
        <title>Extremotolerant tardigrade genome and improved radiotolerance of human cultured cells by tardigrade-unique protein.</title>
        <authorList>
            <person name="Hashimoto T."/>
            <person name="Horikawa D.D."/>
            <person name="Saito Y."/>
            <person name="Kuwahara H."/>
            <person name="Kozuka-Hata H."/>
            <person name="Shin-I T."/>
            <person name="Minakuchi Y."/>
            <person name="Ohishi K."/>
            <person name="Motoyama A."/>
            <person name="Aizu T."/>
            <person name="Enomoto A."/>
            <person name="Kondo K."/>
            <person name="Tanaka S."/>
            <person name="Hara Y."/>
            <person name="Koshikawa S."/>
            <person name="Sagara H."/>
            <person name="Miura T."/>
            <person name="Yokobori S."/>
            <person name="Miyagawa K."/>
            <person name="Suzuki Y."/>
            <person name="Kubo T."/>
            <person name="Oyama M."/>
            <person name="Kohara Y."/>
            <person name="Fujiyama A."/>
            <person name="Arakawa K."/>
            <person name="Katayama T."/>
            <person name="Toyoda A."/>
            <person name="Kunieda T."/>
        </authorList>
    </citation>
    <scope>NUCLEOTIDE SEQUENCE [LARGE SCALE GENOMIC DNA]</scope>
    <source>
        <strain evidence="1 2">YOKOZUNA-1</strain>
    </source>
</reference>
<name>A0A1D1W3J6_RAMVA</name>
<keyword evidence="2" id="KW-1185">Reference proteome</keyword>
<evidence type="ECO:0000313" key="2">
    <source>
        <dbReference type="Proteomes" id="UP000186922"/>
    </source>
</evidence>
<comment type="caution">
    <text evidence="1">The sequence shown here is derived from an EMBL/GenBank/DDBJ whole genome shotgun (WGS) entry which is preliminary data.</text>
</comment>
<dbReference type="EMBL" id="BDGG01000012">
    <property type="protein sequence ID" value="GAV05944.1"/>
    <property type="molecule type" value="Genomic_DNA"/>
</dbReference>
<gene>
    <name evidence="1" type="primary">RvY_15995-1</name>
    <name evidence="1" type="synonym">RvY_15995.1</name>
    <name evidence="1" type="ORF">RvY_15995</name>
</gene>
<protein>
    <submittedName>
        <fullName evidence="1">Uncharacterized protein</fullName>
    </submittedName>
</protein>
<proteinExistence type="predicted"/>
<accession>A0A1D1W3J6</accession>
<dbReference type="AlphaFoldDB" id="A0A1D1W3J6"/>